<name>A0A7J7JF04_BUGNE</name>
<feature type="domain" description="DNA polymerase Y-family little finger" evidence="9">
    <location>
        <begin position="48"/>
        <end position="161"/>
    </location>
</feature>
<evidence type="ECO:0000256" key="5">
    <source>
        <dbReference type="ARBA" id="ARBA00023204"/>
    </source>
</evidence>
<feature type="region of interest" description="Disordered" evidence="7">
    <location>
        <begin position="481"/>
        <end position="509"/>
    </location>
</feature>
<keyword evidence="5" id="KW-0234">DNA repair</keyword>
<organism evidence="10 11">
    <name type="scientific">Bugula neritina</name>
    <name type="common">Brown bryozoan</name>
    <name type="synonym">Sertularia neritina</name>
    <dbReference type="NCBI Taxonomy" id="10212"/>
    <lineage>
        <taxon>Eukaryota</taxon>
        <taxon>Metazoa</taxon>
        <taxon>Spiralia</taxon>
        <taxon>Lophotrochozoa</taxon>
        <taxon>Bryozoa</taxon>
        <taxon>Gymnolaemata</taxon>
        <taxon>Cheilostomatida</taxon>
        <taxon>Flustrina</taxon>
        <taxon>Buguloidea</taxon>
        <taxon>Bugulidae</taxon>
        <taxon>Bugula</taxon>
    </lineage>
</organism>
<sequence length="552" mass="61139">MECQVLLLLTLLFTIQDLSDQYGSKTANFIYDMCRGHDPEPVNDRQLPKSVGCSKNFRGKLIITTYKKARYWLKQLSAEVEERLSKDREQNHRIPKSLSMSVRFTDYQWLSRALPLSKMTQQAIENSAMTTLTKICGEETTVLNPAITCLSLSAGKFEELEGKSLTNYFSTGAKSTVDIFDSIAPPSPEPQVMPGPPPPPSNGCSLKAFFNDSHKVLDPFNSLANSFTSPAKPEPAKPKGIARYFQQTALNKVSAKPSVDVFYDPSGGRLSDDVLDVDSYSNSALQEDCIERDESGELTDLGEDNSERENSKDSSLKESDVTVIVQEVLDELIDSFASDSSTHSTSKPLAELTERDGKQEVSGATVPHSDTSFLDVIEKEERMFRERTNQVKDSVTSLEEFTNVKSLLPIGRFIQKPVTPRRDNSSKLRKTTLNKQKKSGVTDNSKRPGIDIRAFTQSSNSTVWDSSCEPVLRASDWETGGCGCGARSREDSSRTPGTRENMEDSDDDISVVWQADECRKVSPSVGAKSKLKSAQGASSSQKKLRSITDYFK</sequence>
<comment type="caution">
    <text evidence="10">The sequence shown here is derived from an EMBL/GenBank/DDBJ whole genome shotgun (WGS) entry which is preliminary data.</text>
</comment>
<reference evidence="10" key="1">
    <citation type="submission" date="2020-06" db="EMBL/GenBank/DDBJ databases">
        <title>Draft genome of Bugula neritina, a colonial animal packing powerful symbionts and potential medicines.</title>
        <authorList>
            <person name="Rayko M."/>
        </authorList>
    </citation>
    <scope>NUCLEOTIDE SEQUENCE [LARGE SCALE GENOMIC DNA]</scope>
    <source>
        <strain evidence="10">Kwan_BN1</strain>
    </source>
</reference>
<feature type="region of interest" description="Disordered" evidence="7">
    <location>
        <begin position="523"/>
        <end position="552"/>
    </location>
</feature>
<feature type="chain" id="PRO_5029735009" evidence="8">
    <location>
        <begin position="21"/>
        <end position="552"/>
    </location>
</feature>
<dbReference type="GO" id="GO:0046872">
    <property type="term" value="F:metal ion binding"/>
    <property type="evidence" value="ECO:0007669"/>
    <property type="project" value="UniProtKB-KW"/>
</dbReference>
<feature type="compositionally biased region" description="Basic and acidic residues" evidence="7">
    <location>
        <begin position="305"/>
        <end position="319"/>
    </location>
</feature>
<dbReference type="OrthoDB" id="5723at2759"/>
<dbReference type="PANTHER" id="PTHR45873">
    <property type="entry name" value="DNA POLYMERASE ETA"/>
    <property type="match status" value="1"/>
</dbReference>
<evidence type="ECO:0000313" key="10">
    <source>
        <dbReference type="EMBL" id="KAF6023958.1"/>
    </source>
</evidence>
<evidence type="ECO:0000256" key="2">
    <source>
        <dbReference type="ARBA" id="ARBA00022679"/>
    </source>
</evidence>
<keyword evidence="6" id="KW-0539">Nucleus</keyword>
<comment type="subcellular location">
    <subcellularLocation>
        <location evidence="1">Nucleus</location>
    </subcellularLocation>
</comment>
<dbReference type="GO" id="GO:0003684">
    <property type="term" value="F:damaged DNA binding"/>
    <property type="evidence" value="ECO:0007669"/>
    <property type="project" value="InterPro"/>
</dbReference>
<evidence type="ECO:0000256" key="1">
    <source>
        <dbReference type="ARBA" id="ARBA00004123"/>
    </source>
</evidence>
<evidence type="ECO:0000256" key="6">
    <source>
        <dbReference type="ARBA" id="ARBA00023242"/>
    </source>
</evidence>
<dbReference type="PANTHER" id="PTHR45873:SF1">
    <property type="entry name" value="DNA POLYMERASE ETA"/>
    <property type="match status" value="1"/>
</dbReference>
<keyword evidence="11" id="KW-1185">Reference proteome</keyword>
<dbReference type="GO" id="GO:0006281">
    <property type="term" value="P:DNA repair"/>
    <property type="evidence" value="ECO:0007669"/>
    <property type="project" value="UniProtKB-KW"/>
</dbReference>
<dbReference type="GO" id="GO:0035861">
    <property type="term" value="C:site of double-strand break"/>
    <property type="evidence" value="ECO:0007669"/>
    <property type="project" value="TreeGrafter"/>
</dbReference>
<keyword evidence="4" id="KW-0227">DNA damage</keyword>
<feature type="compositionally biased region" description="Acidic residues" evidence="7">
    <location>
        <begin position="288"/>
        <end position="304"/>
    </location>
</feature>
<feature type="region of interest" description="Disordered" evidence="7">
    <location>
        <begin position="418"/>
        <end position="450"/>
    </location>
</feature>
<keyword evidence="3" id="KW-0479">Metal-binding</keyword>
<dbReference type="GO" id="GO:0005657">
    <property type="term" value="C:replication fork"/>
    <property type="evidence" value="ECO:0007669"/>
    <property type="project" value="TreeGrafter"/>
</dbReference>
<dbReference type="SUPFAM" id="SSF100879">
    <property type="entry name" value="Lesion bypass DNA polymerase (Y-family), little finger domain"/>
    <property type="match status" value="1"/>
</dbReference>
<feature type="compositionally biased region" description="Low complexity" evidence="7">
    <location>
        <begin position="526"/>
        <end position="541"/>
    </location>
</feature>
<dbReference type="Gene3D" id="3.30.1490.100">
    <property type="entry name" value="DNA polymerase, Y-family, little finger domain"/>
    <property type="match status" value="1"/>
</dbReference>
<keyword evidence="8" id="KW-0732">Signal</keyword>
<dbReference type="GO" id="GO:0005634">
    <property type="term" value="C:nucleus"/>
    <property type="evidence" value="ECO:0007669"/>
    <property type="project" value="UniProtKB-SubCell"/>
</dbReference>
<accession>A0A7J7JF04</accession>
<dbReference type="FunFam" id="3.30.1490.100:FF:000007">
    <property type="entry name" value="DNA polymerase eta"/>
    <property type="match status" value="1"/>
</dbReference>
<feature type="compositionally biased region" description="Basic residues" evidence="7">
    <location>
        <begin position="427"/>
        <end position="438"/>
    </location>
</feature>
<dbReference type="Proteomes" id="UP000593567">
    <property type="component" value="Unassembled WGS sequence"/>
</dbReference>
<protein>
    <submittedName>
        <fullName evidence="10">POLH</fullName>
    </submittedName>
</protein>
<feature type="region of interest" description="Disordered" evidence="7">
    <location>
        <begin position="338"/>
        <end position="367"/>
    </location>
</feature>
<evidence type="ECO:0000256" key="3">
    <source>
        <dbReference type="ARBA" id="ARBA00022723"/>
    </source>
</evidence>
<proteinExistence type="predicted"/>
<keyword evidence="2" id="KW-0808">Transferase</keyword>
<dbReference type="InterPro" id="IPR017961">
    <property type="entry name" value="DNA_pol_Y-fam_little_finger"/>
</dbReference>
<dbReference type="GO" id="GO:0003887">
    <property type="term" value="F:DNA-directed DNA polymerase activity"/>
    <property type="evidence" value="ECO:0007669"/>
    <property type="project" value="TreeGrafter"/>
</dbReference>
<dbReference type="GO" id="GO:0042276">
    <property type="term" value="P:error-prone translesion synthesis"/>
    <property type="evidence" value="ECO:0007669"/>
    <property type="project" value="TreeGrafter"/>
</dbReference>
<evidence type="ECO:0000259" key="9">
    <source>
        <dbReference type="Pfam" id="PF11799"/>
    </source>
</evidence>
<dbReference type="Pfam" id="PF11799">
    <property type="entry name" value="IMS_C"/>
    <property type="match status" value="1"/>
</dbReference>
<evidence type="ECO:0000256" key="7">
    <source>
        <dbReference type="SAM" id="MobiDB-lite"/>
    </source>
</evidence>
<dbReference type="InterPro" id="IPR036775">
    <property type="entry name" value="DNA_pol_Y-fam_lit_finger_sf"/>
</dbReference>
<evidence type="ECO:0000256" key="8">
    <source>
        <dbReference type="SAM" id="SignalP"/>
    </source>
</evidence>
<evidence type="ECO:0000313" key="11">
    <source>
        <dbReference type="Proteomes" id="UP000593567"/>
    </source>
</evidence>
<dbReference type="EMBL" id="VXIV02002642">
    <property type="protein sequence ID" value="KAF6023958.1"/>
    <property type="molecule type" value="Genomic_DNA"/>
</dbReference>
<dbReference type="AlphaFoldDB" id="A0A7J7JF04"/>
<dbReference type="GO" id="GO:0009314">
    <property type="term" value="P:response to radiation"/>
    <property type="evidence" value="ECO:0007669"/>
    <property type="project" value="TreeGrafter"/>
</dbReference>
<evidence type="ECO:0000256" key="4">
    <source>
        <dbReference type="ARBA" id="ARBA00022763"/>
    </source>
</evidence>
<gene>
    <name evidence="10" type="ORF">EB796_017743</name>
</gene>
<dbReference type="InterPro" id="IPR052230">
    <property type="entry name" value="DNA_polymerase_eta"/>
</dbReference>
<feature type="region of interest" description="Disordered" evidence="7">
    <location>
        <begin position="285"/>
        <end position="319"/>
    </location>
</feature>
<feature type="signal peptide" evidence="8">
    <location>
        <begin position="1"/>
        <end position="20"/>
    </location>
</feature>